<gene>
    <name evidence="1" type="ORF">DVH24_019592</name>
</gene>
<evidence type="ECO:0000313" key="1">
    <source>
        <dbReference type="EMBL" id="RXH76704.1"/>
    </source>
</evidence>
<organism evidence="1 2">
    <name type="scientific">Malus domestica</name>
    <name type="common">Apple</name>
    <name type="synonym">Pyrus malus</name>
    <dbReference type="NCBI Taxonomy" id="3750"/>
    <lineage>
        <taxon>Eukaryota</taxon>
        <taxon>Viridiplantae</taxon>
        <taxon>Streptophyta</taxon>
        <taxon>Embryophyta</taxon>
        <taxon>Tracheophyta</taxon>
        <taxon>Spermatophyta</taxon>
        <taxon>Magnoliopsida</taxon>
        <taxon>eudicotyledons</taxon>
        <taxon>Gunneridae</taxon>
        <taxon>Pentapetalae</taxon>
        <taxon>rosids</taxon>
        <taxon>fabids</taxon>
        <taxon>Rosales</taxon>
        <taxon>Rosaceae</taxon>
        <taxon>Amygdaloideae</taxon>
        <taxon>Maleae</taxon>
        <taxon>Malus</taxon>
    </lineage>
</organism>
<keyword evidence="2" id="KW-1185">Reference proteome</keyword>
<dbReference type="EMBL" id="RDQH01000340">
    <property type="protein sequence ID" value="RXH76704.1"/>
    <property type="molecule type" value="Genomic_DNA"/>
</dbReference>
<reference evidence="1 2" key="1">
    <citation type="submission" date="2018-10" db="EMBL/GenBank/DDBJ databases">
        <title>A high-quality apple genome assembly.</title>
        <authorList>
            <person name="Hu J."/>
        </authorList>
    </citation>
    <scope>NUCLEOTIDE SEQUENCE [LARGE SCALE GENOMIC DNA]</scope>
    <source>
        <strain evidence="2">cv. HFTH1</strain>
        <tissue evidence="1">Young leaf</tissue>
    </source>
</reference>
<evidence type="ECO:0000313" key="2">
    <source>
        <dbReference type="Proteomes" id="UP000290289"/>
    </source>
</evidence>
<comment type="caution">
    <text evidence="1">The sequence shown here is derived from an EMBL/GenBank/DDBJ whole genome shotgun (WGS) entry which is preliminary data.</text>
</comment>
<protein>
    <submittedName>
        <fullName evidence="1">Uncharacterized protein</fullName>
    </submittedName>
</protein>
<dbReference type="AlphaFoldDB" id="A0A498I3F7"/>
<sequence length="75" mass="8654">MRGIEIVRKIMMMPPYDKSLDDYFEIRATDAVTRTCVDITNVVFTQKLGVVVTKISYRSSYFGCQMSFSLDRISD</sequence>
<dbReference type="Proteomes" id="UP000290289">
    <property type="component" value="Chromosome 14"/>
</dbReference>
<proteinExistence type="predicted"/>
<name>A0A498I3F7_MALDO</name>
<accession>A0A498I3F7</accession>